<sequence>MGQKKSEQKGTWLDRPRWRPHNLSAPVGPSIIRINEPHLGTITVCAAHRTWRGLRSSGGADFRTLRPLLEASDGAALTRPGGELKPGARVSGLPGDSATTPCDSAVRRSGGSGPGTPLVGGEDSLPGAAGETGLAGPSGTRECSVVPRVAVRTERTPGSDRPHGRRWAWRPQNWP</sequence>
<proteinExistence type="predicted"/>
<reference evidence="2" key="1">
    <citation type="journal article" date="2022" name="bioRxiv">
        <title>Sequencing and chromosome-scale assembly of the giantPleurodeles waltlgenome.</title>
        <authorList>
            <person name="Brown T."/>
            <person name="Elewa A."/>
            <person name="Iarovenko S."/>
            <person name="Subramanian E."/>
            <person name="Araus A.J."/>
            <person name="Petzold A."/>
            <person name="Susuki M."/>
            <person name="Suzuki K.-i.T."/>
            <person name="Hayashi T."/>
            <person name="Toyoda A."/>
            <person name="Oliveira C."/>
            <person name="Osipova E."/>
            <person name="Leigh N.D."/>
            <person name="Simon A."/>
            <person name="Yun M.H."/>
        </authorList>
    </citation>
    <scope>NUCLEOTIDE SEQUENCE</scope>
    <source>
        <strain evidence="2">20211129_DDA</strain>
        <tissue evidence="2">Liver</tissue>
    </source>
</reference>
<feature type="region of interest" description="Disordered" evidence="1">
    <location>
        <begin position="76"/>
        <end position="175"/>
    </location>
</feature>
<organism evidence="2 3">
    <name type="scientific">Pleurodeles waltl</name>
    <name type="common">Iberian ribbed newt</name>
    <dbReference type="NCBI Taxonomy" id="8319"/>
    <lineage>
        <taxon>Eukaryota</taxon>
        <taxon>Metazoa</taxon>
        <taxon>Chordata</taxon>
        <taxon>Craniata</taxon>
        <taxon>Vertebrata</taxon>
        <taxon>Euteleostomi</taxon>
        <taxon>Amphibia</taxon>
        <taxon>Batrachia</taxon>
        <taxon>Caudata</taxon>
        <taxon>Salamandroidea</taxon>
        <taxon>Salamandridae</taxon>
        <taxon>Pleurodelinae</taxon>
        <taxon>Pleurodeles</taxon>
    </lineage>
</organism>
<feature type="region of interest" description="Disordered" evidence="1">
    <location>
        <begin position="1"/>
        <end position="20"/>
    </location>
</feature>
<protein>
    <submittedName>
        <fullName evidence="2">Uncharacterized protein</fullName>
    </submittedName>
</protein>
<feature type="compositionally biased region" description="Basic and acidic residues" evidence="1">
    <location>
        <begin position="151"/>
        <end position="162"/>
    </location>
</feature>
<name>A0AAV7PUT7_PLEWA</name>
<feature type="compositionally biased region" description="Basic and acidic residues" evidence="1">
    <location>
        <begin position="1"/>
        <end position="17"/>
    </location>
</feature>
<keyword evidence="3" id="KW-1185">Reference proteome</keyword>
<dbReference type="Proteomes" id="UP001066276">
    <property type="component" value="Chromosome 7"/>
</dbReference>
<evidence type="ECO:0000313" key="3">
    <source>
        <dbReference type="Proteomes" id="UP001066276"/>
    </source>
</evidence>
<evidence type="ECO:0000313" key="2">
    <source>
        <dbReference type="EMBL" id="KAJ1131027.1"/>
    </source>
</evidence>
<dbReference type="AlphaFoldDB" id="A0AAV7PUT7"/>
<comment type="caution">
    <text evidence="2">The sequence shown here is derived from an EMBL/GenBank/DDBJ whole genome shotgun (WGS) entry which is preliminary data.</text>
</comment>
<accession>A0AAV7PUT7</accession>
<dbReference type="EMBL" id="JANPWB010000011">
    <property type="protein sequence ID" value="KAJ1131027.1"/>
    <property type="molecule type" value="Genomic_DNA"/>
</dbReference>
<evidence type="ECO:0000256" key="1">
    <source>
        <dbReference type="SAM" id="MobiDB-lite"/>
    </source>
</evidence>
<gene>
    <name evidence="2" type="ORF">NDU88_009370</name>
</gene>